<dbReference type="AlphaFoldDB" id="A0AAP8GUT0"/>
<organism evidence="1 2">
    <name type="scientific">Bacillus mycoides</name>
    <dbReference type="NCBI Taxonomy" id="1405"/>
    <lineage>
        <taxon>Bacteria</taxon>
        <taxon>Bacillati</taxon>
        <taxon>Bacillota</taxon>
        <taxon>Bacilli</taxon>
        <taxon>Bacillales</taxon>
        <taxon>Bacillaceae</taxon>
        <taxon>Bacillus</taxon>
        <taxon>Bacillus cereus group</taxon>
    </lineage>
</organism>
<sequence>MYNDDVRNRIIEISKKKDSLHELIQMLSRQVITYYCLCNSDNSLAKVKLNKNEYIVIATSKDVLTETKKYLNLDNFVELDAVNVFKNILRMENQGVIINLGDESQLTLDPDMLKLLYREVVVMDLYMKGGAYVLQYKNDFLLIEVEGMKLLSISLIEEELRELNQKLNHNGKVVFKSWKEILPYFVATQCNALGYNLNNKDITIVKDPYLAWLYESPFQNS</sequence>
<accession>A0AAP8GUT0</accession>
<comment type="caution">
    <text evidence="1">The sequence shown here is derived from an EMBL/GenBank/DDBJ whole genome shotgun (WGS) entry which is preliminary data.</text>
</comment>
<dbReference type="Proteomes" id="UP000236165">
    <property type="component" value="Unassembled WGS sequence"/>
</dbReference>
<evidence type="ECO:0000313" key="1">
    <source>
        <dbReference type="EMBL" id="PJN69039.1"/>
    </source>
</evidence>
<reference evidence="1 2" key="1">
    <citation type="submission" date="2016-10" db="EMBL/GenBank/DDBJ databases">
        <title>Genome Sequence of Bacillus weihenstephanensis GM6LP.</title>
        <authorList>
            <person name="Poehlein A."/>
            <person name="Wemheuer F."/>
            <person name="Hollensteiner J."/>
            <person name="Wemheuer B."/>
        </authorList>
    </citation>
    <scope>NUCLEOTIDE SEQUENCE [LARGE SCALE GENOMIC DNA]</scope>
    <source>
        <strain evidence="1 2">GM6LP</strain>
    </source>
</reference>
<dbReference type="RefSeq" id="WP_103458564.1">
    <property type="nucleotide sequence ID" value="NZ_MKZP01000046.1"/>
</dbReference>
<name>A0AAP8GUT0_BACMY</name>
<dbReference type="EMBL" id="MKZQ01000048">
    <property type="protein sequence ID" value="PJN69039.1"/>
    <property type="molecule type" value="Genomic_DNA"/>
</dbReference>
<evidence type="ECO:0000313" key="2">
    <source>
        <dbReference type="Proteomes" id="UP000236165"/>
    </source>
</evidence>
<gene>
    <name evidence="1" type="ORF">BACWE_40920</name>
</gene>
<proteinExistence type="predicted"/>
<protein>
    <submittedName>
        <fullName evidence="1">Uncharacterized protein</fullName>
    </submittedName>
</protein>